<feature type="compositionally biased region" description="Basic and acidic residues" evidence="8">
    <location>
        <begin position="41"/>
        <end position="118"/>
    </location>
</feature>
<dbReference type="Pfam" id="PF08648">
    <property type="entry name" value="SNRNP27"/>
    <property type="match status" value="1"/>
</dbReference>
<proteinExistence type="inferred from homology"/>
<organism evidence="10 11">
    <name type="scientific">Stereocaulon virgatum</name>
    <dbReference type="NCBI Taxonomy" id="373712"/>
    <lineage>
        <taxon>Eukaryota</taxon>
        <taxon>Fungi</taxon>
        <taxon>Dikarya</taxon>
        <taxon>Ascomycota</taxon>
        <taxon>Pezizomycotina</taxon>
        <taxon>Lecanoromycetes</taxon>
        <taxon>OSLEUM clade</taxon>
        <taxon>Lecanoromycetidae</taxon>
        <taxon>Lecanorales</taxon>
        <taxon>Lecanorineae</taxon>
        <taxon>Stereocaulaceae</taxon>
        <taxon>Stereocaulon</taxon>
    </lineage>
</organism>
<protein>
    <recommendedName>
        <fullName evidence="9">U4/U6.U5 small nuclear ribonucleoprotein 27kDa protein domain-containing protein</fullName>
    </recommendedName>
</protein>
<evidence type="ECO:0000313" key="11">
    <source>
        <dbReference type="Proteomes" id="UP001590950"/>
    </source>
</evidence>
<sequence>MAEPPAKRAKRTDSSAMWERNTSRRSASPGQARPSNGNTEARGKDGDKRDDKDRHHGREDERYRSRSRDRRRERSRSRDRVEKRRDRSYSRERNSRRHRDGERNGGRDRRDRDKERSRSRERHRPRRDEPPSKRARSRSASPRKENTSTRTRTRTPPRSSKPTVRPTVPPTAPRSSQKAPPGSKLALSPSTNGHTNPTNGTADIKPTPEEMDIDSDPETAEMRRAMGFTGFKSTKNTKVKGNNVYGVRKEKKTEYRQYMNRVGGFNRPLSPSR</sequence>
<keyword evidence="6" id="KW-0508">mRNA splicing</keyword>
<evidence type="ECO:0000256" key="3">
    <source>
        <dbReference type="ARBA" id="ARBA00008218"/>
    </source>
</evidence>
<comment type="subcellular location">
    <subcellularLocation>
        <location evidence="2">Nucleus</location>
    </subcellularLocation>
</comment>
<keyword evidence="5" id="KW-0507">mRNA processing</keyword>
<feature type="domain" description="U4/U6.U5 small nuclear ribonucleoprotein 27kDa protein" evidence="9">
    <location>
        <begin position="218"/>
        <end position="271"/>
    </location>
</feature>
<evidence type="ECO:0000256" key="7">
    <source>
        <dbReference type="ARBA" id="ARBA00023242"/>
    </source>
</evidence>
<comment type="caution">
    <text evidence="10">The sequence shown here is derived from an EMBL/GenBank/DDBJ whole genome shotgun (WGS) entry which is preliminary data.</text>
</comment>
<dbReference type="EMBL" id="JBEFKJ010000027">
    <property type="protein sequence ID" value="KAL2039028.1"/>
    <property type="molecule type" value="Genomic_DNA"/>
</dbReference>
<name>A0ABR4A067_9LECA</name>
<feature type="compositionally biased region" description="Acidic residues" evidence="8">
    <location>
        <begin position="209"/>
        <end position="219"/>
    </location>
</feature>
<evidence type="ECO:0000256" key="2">
    <source>
        <dbReference type="ARBA" id="ARBA00004123"/>
    </source>
</evidence>
<comment type="similarity">
    <text evidence="3">Belongs to the SNUT3 family.</text>
</comment>
<feature type="compositionally biased region" description="Low complexity" evidence="8">
    <location>
        <begin position="148"/>
        <end position="166"/>
    </location>
</feature>
<feature type="compositionally biased region" description="Polar residues" evidence="8">
    <location>
        <begin position="24"/>
        <end position="39"/>
    </location>
</feature>
<feature type="compositionally biased region" description="Polar residues" evidence="8">
    <location>
        <begin position="188"/>
        <end position="201"/>
    </location>
</feature>
<dbReference type="PANTHER" id="PTHR31077">
    <property type="entry name" value="U4/U6.U5 SMALL NUCLEAR RIBONUCLEOPROTEIN 27 KDA PROTEIN"/>
    <property type="match status" value="1"/>
</dbReference>
<accession>A0ABR4A067</accession>
<keyword evidence="11" id="KW-1185">Reference proteome</keyword>
<comment type="function">
    <text evidence="1">May play a role in mRNA splicing.</text>
</comment>
<evidence type="ECO:0000256" key="8">
    <source>
        <dbReference type="SAM" id="MobiDB-lite"/>
    </source>
</evidence>
<dbReference type="Proteomes" id="UP001590950">
    <property type="component" value="Unassembled WGS sequence"/>
</dbReference>
<evidence type="ECO:0000256" key="5">
    <source>
        <dbReference type="ARBA" id="ARBA00022664"/>
    </source>
</evidence>
<dbReference type="InterPro" id="IPR013957">
    <property type="entry name" value="SNRNP27"/>
</dbReference>
<dbReference type="PANTHER" id="PTHR31077:SF1">
    <property type="entry name" value="U4_U6.U5 SMALL NUCLEAR RIBONUCLEOPROTEIN 27 KDA PROTEIN"/>
    <property type="match status" value="1"/>
</dbReference>
<feature type="region of interest" description="Disordered" evidence="8">
    <location>
        <begin position="1"/>
        <end position="221"/>
    </location>
</feature>
<reference evidence="10 11" key="1">
    <citation type="submission" date="2024-09" db="EMBL/GenBank/DDBJ databases">
        <title>Rethinking Asexuality: The Enigmatic Case of Functional Sexual Genes in Lepraria (Stereocaulaceae).</title>
        <authorList>
            <person name="Doellman M."/>
            <person name="Sun Y."/>
            <person name="Barcenas-Pena A."/>
            <person name="Lumbsch H.T."/>
            <person name="Grewe F."/>
        </authorList>
    </citation>
    <scope>NUCLEOTIDE SEQUENCE [LARGE SCALE GENOMIC DNA]</scope>
    <source>
        <strain evidence="10 11">Mercado 3170</strain>
    </source>
</reference>
<evidence type="ECO:0000313" key="10">
    <source>
        <dbReference type="EMBL" id="KAL2039028.1"/>
    </source>
</evidence>
<evidence type="ECO:0000256" key="1">
    <source>
        <dbReference type="ARBA" id="ARBA00003632"/>
    </source>
</evidence>
<evidence type="ECO:0000259" key="9">
    <source>
        <dbReference type="Pfam" id="PF08648"/>
    </source>
</evidence>
<keyword evidence="7" id="KW-0539">Nucleus</keyword>
<evidence type="ECO:0000256" key="6">
    <source>
        <dbReference type="ARBA" id="ARBA00023187"/>
    </source>
</evidence>
<gene>
    <name evidence="10" type="ORF">N7G274_008077</name>
</gene>
<evidence type="ECO:0000256" key="4">
    <source>
        <dbReference type="ARBA" id="ARBA00011825"/>
    </source>
</evidence>
<comment type="subunit">
    <text evidence="4">Part of a tri-snRNP complex.</text>
</comment>